<dbReference type="GO" id="GO:0003908">
    <property type="term" value="F:methylated-DNA-[protein]-cysteine S-methyltransferase activity"/>
    <property type="evidence" value="ECO:0007669"/>
    <property type="project" value="UniProtKB-UniRule"/>
</dbReference>
<dbReference type="STRING" id="79604.AAY81_05390"/>
<comment type="catalytic activity">
    <reaction evidence="1 9">
        <text>a 4-O-methyl-thymidine in DNA + L-cysteinyl-[protein] = a thymidine in DNA + S-methyl-L-cysteinyl-[protein]</text>
        <dbReference type="Rhea" id="RHEA:53428"/>
        <dbReference type="Rhea" id="RHEA-COMP:10131"/>
        <dbReference type="Rhea" id="RHEA-COMP:10132"/>
        <dbReference type="Rhea" id="RHEA-COMP:13555"/>
        <dbReference type="Rhea" id="RHEA-COMP:13556"/>
        <dbReference type="ChEBI" id="CHEBI:29950"/>
        <dbReference type="ChEBI" id="CHEBI:82612"/>
        <dbReference type="ChEBI" id="CHEBI:137386"/>
        <dbReference type="ChEBI" id="CHEBI:137387"/>
        <dbReference type="EC" id="2.1.1.63"/>
    </reaction>
</comment>
<dbReference type="SUPFAM" id="SSF46767">
    <property type="entry name" value="Methylated DNA-protein cysteine methyltransferase, C-terminal domain"/>
    <property type="match status" value="1"/>
</dbReference>
<dbReference type="SUPFAM" id="SSF53155">
    <property type="entry name" value="Methylated DNA-protein cysteine methyltransferase domain"/>
    <property type="match status" value="1"/>
</dbReference>
<dbReference type="InterPro" id="IPR036631">
    <property type="entry name" value="MGMT_N_sf"/>
</dbReference>
<reference evidence="13" key="1">
    <citation type="submission" date="2016-10" db="EMBL/GenBank/DDBJ databases">
        <authorList>
            <person name="Varghese N."/>
        </authorList>
    </citation>
    <scope>NUCLEOTIDE SEQUENCE [LARGE SCALE GENOMIC DNA]</scope>
    <source>
        <strain evidence="13">DSM 21843</strain>
    </source>
</reference>
<evidence type="ECO:0000256" key="9">
    <source>
        <dbReference type="HAMAP-Rule" id="MF_00772"/>
    </source>
</evidence>
<dbReference type="PANTHER" id="PTHR10815">
    <property type="entry name" value="METHYLATED-DNA--PROTEIN-CYSTEINE METHYLTRANSFERASE"/>
    <property type="match status" value="1"/>
</dbReference>
<gene>
    <name evidence="12" type="ORF">SAMN02910314_01579</name>
</gene>
<feature type="domain" description="Methylguanine DNA methyltransferase ribonuclease-like" evidence="11">
    <location>
        <begin position="9"/>
        <end position="68"/>
    </location>
</feature>
<dbReference type="Proteomes" id="UP000182975">
    <property type="component" value="Unassembled WGS sequence"/>
</dbReference>
<evidence type="ECO:0000313" key="13">
    <source>
        <dbReference type="Proteomes" id="UP000182975"/>
    </source>
</evidence>
<evidence type="ECO:0000256" key="4">
    <source>
        <dbReference type="ARBA" id="ARBA00022603"/>
    </source>
</evidence>
<evidence type="ECO:0000256" key="8">
    <source>
        <dbReference type="ARBA" id="ARBA00049348"/>
    </source>
</evidence>
<evidence type="ECO:0000256" key="1">
    <source>
        <dbReference type="ARBA" id="ARBA00001286"/>
    </source>
</evidence>
<dbReference type="InterPro" id="IPR008332">
    <property type="entry name" value="MethylG_MeTrfase_N"/>
</dbReference>
<keyword evidence="7 9" id="KW-0234">DNA repair</keyword>
<dbReference type="InterPro" id="IPR036388">
    <property type="entry name" value="WH-like_DNA-bd_sf"/>
</dbReference>
<dbReference type="AlphaFoldDB" id="A0A172RY53"/>
<dbReference type="NCBIfam" id="TIGR00589">
    <property type="entry name" value="ogt"/>
    <property type="match status" value="1"/>
</dbReference>
<dbReference type="InterPro" id="IPR014048">
    <property type="entry name" value="MethylDNA_cys_MeTrfase_DNA-bd"/>
</dbReference>
<keyword evidence="13" id="KW-1185">Reference proteome</keyword>
<organism evidence="12 13">
    <name type="scientific">Denitrobacterium detoxificans</name>
    <dbReference type="NCBI Taxonomy" id="79604"/>
    <lineage>
        <taxon>Bacteria</taxon>
        <taxon>Bacillati</taxon>
        <taxon>Actinomycetota</taxon>
        <taxon>Coriobacteriia</taxon>
        <taxon>Eggerthellales</taxon>
        <taxon>Eggerthellaceae</taxon>
        <taxon>Denitrobacterium</taxon>
    </lineage>
</organism>
<evidence type="ECO:0000256" key="5">
    <source>
        <dbReference type="ARBA" id="ARBA00022679"/>
    </source>
</evidence>
<dbReference type="InterPro" id="IPR023546">
    <property type="entry name" value="MGMT"/>
</dbReference>
<keyword evidence="6 9" id="KW-0227">DNA damage</keyword>
<dbReference type="EC" id="2.1.1.63" evidence="9"/>
<evidence type="ECO:0000259" key="10">
    <source>
        <dbReference type="Pfam" id="PF01035"/>
    </source>
</evidence>
<comment type="similarity">
    <text evidence="2 9">Belongs to the MGMT family.</text>
</comment>
<dbReference type="GO" id="GO:0005737">
    <property type="term" value="C:cytoplasm"/>
    <property type="evidence" value="ECO:0007669"/>
    <property type="project" value="UniProtKB-SubCell"/>
</dbReference>
<dbReference type="RefSeq" id="WP_066662343.1">
    <property type="nucleotide sequence ID" value="NZ_CP011402.1"/>
</dbReference>
<feature type="domain" description="Methylated-DNA-[protein]-cysteine S-methyltransferase DNA binding" evidence="10">
    <location>
        <begin position="73"/>
        <end position="152"/>
    </location>
</feature>
<dbReference type="GO" id="GO:0006307">
    <property type="term" value="P:DNA alkylation repair"/>
    <property type="evidence" value="ECO:0007669"/>
    <property type="project" value="UniProtKB-UniRule"/>
</dbReference>
<dbReference type="HAMAP" id="MF_00772">
    <property type="entry name" value="OGT"/>
    <property type="match status" value="1"/>
</dbReference>
<comment type="subcellular location">
    <subcellularLocation>
        <location evidence="9">Cytoplasm</location>
    </subcellularLocation>
</comment>
<evidence type="ECO:0000256" key="3">
    <source>
        <dbReference type="ARBA" id="ARBA00022490"/>
    </source>
</evidence>
<keyword evidence="5 9" id="KW-0808">Transferase</keyword>
<proteinExistence type="inferred from homology"/>
<dbReference type="PATRIC" id="fig|79604.3.peg.1092"/>
<dbReference type="EMBL" id="FOEC01000011">
    <property type="protein sequence ID" value="SEO90960.1"/>
    <property type="molecule type" value="Genomic_DNA"/>
</dbReference>
<dbReference type="InterPro" id="IPR036217">
    <property type="entry name" value="MethylDNA_cys_MeTrfase_DNAb"/>
</dbReference>
<comment type="catalytic activity">
    <reaction evidence="8 9">
        <text>a 6-O-methyl-2'-deoxyguanosine in DNA + L-cysteinyl-[protein] = S-methyl-L-cysteinyl-[protein] + a 2'-deoxyguanosine in DNA</text>
        <dbReference type="Rhea" id="RHEA:24000"/>
        <dbReference type="Rhea" id="RHEA-COMP:10131"/>
        <dbReference type="Rhea" id="RHEA-COMP:10132"/>
        <dbReference type="Rhea" id="RHEA-COMP:11367"/>
        <dbReference type="Rhea" id="RHEA-COMP:11368"/>
        <dbReference type="ChEBI" id="CHEBI:29950"/>
        <dbReference type="ChEBI" id="CHEBI:82612"/>
        <dbReference type="ChEBI" id="CHEBI:85445"/>
        <dbReference type="ChEBI" id="CHEBI:85448"/>
        <dbReference type="EC" id="2.1.1.63"/>
    </reaction>
</comment>
<comment type="miscellaneous">
    <text evidence="9">This enzyme catalyzes only one turnover and therefore is not strictly catalytic. According to one definition, an enzyme is a biocatalyst that acts repeatedly and over many reaction cycles.</text>
</comment>
<dbReference type="Gene3D" id="3.30.160.70">
    <property type="entry name" value="Methylated DNA-protein cysteine methyltransferase domain"/>
    <property type="match status" value="1"/>
</dbReference>
<dbReference type="PANTHER" id="PTHR10815:SF5">
    <property type="entry name" value="METHYLATED-DNA--PROTEIN-CYSTEINE METHYLTRANSFERASE"/>
    <property type="match status" value="1"/>
</dbReference>
<evidence type="ECO:0000256" key="2">
    <source>
        <dbReference type="ARBA" id="ARBA00008711"/>
    </source>
</evidence>
<protein>
    <recommendedName>
        <fullName evidence="9">Methylated-DNA--protein-cysteine methyltransferase</fullName>
        <ecNumber evidence="9">2.1.1.63</ecNumber>
    </recommendedName>
    <alternativeName>
        <fullName evidence="9">6-O-methylguanine-DNA methyltransferase</fullName>
        <shortName evidence="9">MGMT</shortName>
    </alternativeName>
    <alternativeName>
        <fullName evidence="9">O-6-methylguanine-DNA-alkyltransferase</fullName>
    </alternativeName>
</protein>
<dbReference type="PROSITE" id="PS00374">
    <property type="entry name" value="MGMT"/>
    <property type="match status" value="1"/>
</dbReference>
<accession>A0A172RY53</accession>
<comment type="function">
    <text evidence="9">Involved in the cellular defense against the biological effects of O6-methylguanine (O6-MeG) and O4-methylthymine (O4-MeT) in DNA. Repairs the methylated nucleobase in DNA by stoichiometrically transferring the methyl group to a cysteine residue in the enzyme. This is a suicide reaction: the enzyme is irreversibly inactivated.</text>
</comment>
<evidence type="ECO:0000259" key="11">
    <source>
        <dbReference type="Pfam" id="PF02870"/>
    </source>
</evidence>
<keyword evidence="4 9" id="KW-0489">Methyltransferase</keyword>
<dbReference type="FunFam" id="1.10.10.10:FF:000214">
    <property type="entry name" value="Methylated-DNA--protein-cysteine methyltransferase"/>
    <property type="match status" value="1"/>
</dbReference>
<dbReference type="CDD" id="cd06445">
    <property type="entry name" value="ATase"/>
    <property type="match status" value="1"/>
</dbReference>
<dbReference type="Pfam" id="PF02870">
    <property type="entry name" value="Methyltransf_1N"/>
    <property type="match status" value="1"/>
</dbReference>
<name>A0A172RY53_9ACTN</name>
<evidence type="ECO:0000256" key="6">
    <source>
        <dbReference type="ARBA" id="ARBA00022763"/>
    </source>
</evidence>
<dbReference type="InterPro" id="IPR001497">
    <property type="entry name" value="MethylDNA_cys_MeTrfase_AS"/>
</dbReference>
<dbReference type="Pfam" id="PF01035">
    <property type="entry name" value="DNA_binding_1"/>
    <property type="match status" value="1"/>
</dbReference>
<sequence length="155" mass="16537">MLRQTHFAYNTPLGHLTLSSNGEAITGLAFGAVELDGEEAPTLLTNRAANELQEYFAGKRQAFTVPLSVSGSAFQESVWHAIARIPYGQTRSYSDIAASAGSPGAYRACGMAANANPIPIFIPCHRVIGANGKLVGYAGGMDIKEFLLNLERDYA</sequence>
<keyword evidence="3 9" id="KW-0963">Cytoplasm</keyword>
<evidence type="ECO:0000313" key="12">
    <source>
        <dbReference type="EMBL" id="SEO90960.1"/>
    </source>
</evidence>
<dbReference type="GO" id="GO:0032259">
    <property type="term" value="P:methylation"/>
    <property type="evidence" value="ECO:0007669"/>
    <property type="project" value="UniProtKB-KW"/>
</dbReference>
<dbReference type="OrthoDB" id="9811249at2"/>
<dbReference type="KEGG" id="ddt:AAY81_05390"/>
<evidence type="ECO:0000256" key="7">
    <source>
        <dbReference type="ARBA" id="ARBA00023204"/>
    </source>
</evidence>
<feature type="active site" description="Nucleophile; methyl group acceptor" evidence="9">
    <location>
        <position position="124"/>
    </location>
</feature>
<dbReference type="Gene3D" id="1.10.10.10">
    <property type="entry name" value="Winged helix-like DNA-binding domain superfamily/Winged helix DNA-binding domain"/>
    <property type="match status" value="1"/>
</dbReference>